<keyword evidence="10" id="KW-0472">Membrane</keyword>
<evidence type="ECO:0000256" key="6">
    <source>
        <dbReference type="ARBA" id="ARBA00022777"/>
    </source>
</evidence>
<dbReference type="AlphaFoldDB" id="A0A7G9GDP8"/>
<organism evidence="12 13">
    <name type="scientific">Wansuia hejianensis</name>
    <dbReference type="NCBI Taxonomy" id="2763667"/>
    <lineage>
        <taxon>Bacteria</taxon>
        <taxon>Bacillati</taxon>
        <taxon>Bacillota</taxon>
        <taxon>Clostridia</taxon>
        <taxon>Lachnospirales</taxon>
        <taxon>Lachnospiraceae</taxon>
        <taxon>Wansuia</taxon>
    </lineage>
</organism>
<keyword evidence="9" id="KW-0175">Coiled coil</keyword>
<dbReference type="SMART" id="SM00387">
    <property type="entry name" value="HATPase_c"/>
    <property type="match status" value="1"/>
</dbReference>
<evidence type="ECO:0000313" key="12">
    <source>
        <dbReference type="EMBL" id="QNM08930.1"/>
    </source>
</evidence>
<evidence type="ECO:0000256" key="7">
    <source>
        <dbReference type="ARBA" id="ARBA00022989"/>
    </source>
</evidence>
<keyword evidence="8" id="KW-0902">Two-component regulatory system</keyword>
<dbReference type="Gene3D" id="3.30.565.10">
    <property type="entry name" value="Histidine kinase-like ATPase, C-terminal domain"/>
    <property type="match status" value="1"/>
</dbReference>
<keyword evidence="4" id="KW-0808">Transferase</keyword>
<dbReference type="RefSeq" id="WP_249329035.1">
    <property type="nucleotide sequence ID" value="NZ_CP060635.1"/>
</dbReference>
<feature type="transmembrane region" description="Helical" evidence="10">
    <location>
        <begin position="161"/>
        <end position="184"/>
    </location>
</feature>
<evidence type="ECO:0000256" key="9">
    <source>
        <dbReference type="SAM" id="Coils"/>
    </source>
</evidence>
<feature type="domain" description="Histidine kinase" evidence="11">
    <location>
        <begin position="245"/>
        <end position="459"/>
    </location>
</feature>
<comment type="catalytic activity">
    <reaction evidence="1">
        <text>ATP + protein L-histidine = ADP + protein N-phospho-L-histidine.</text>
        <dbReference type="EC" id="2.7.13.3"/>
    </reaction>
</comment>
<proteinExistence type="predicted"/>
<dbReference type="KEGG" id="whj:H9Q79_01080"/>
<evidence type="ECO:0000256" key="4">
    <source>
        <dbReference type="ARBA" id="ARBA00022679"/>
    </source>
</evidence>
<keyword evidence="13" id="KW-1185">Reference proteome</keyword>
<dbReference type="Pfam" id="PF02518">
    <property type="entry name" value="HATPase_c"/>
    <property type="match status" value="1"/>
</dbReference>
<evidence type="ECO:0000256" key="10">
    <source>
        <dbReference type="SAM" id="Phobius"/>
    </source>
</evidence>
<evidence type="ECO:0000313" key="13">
    <source>
        <dbReference type="Proteomes" id="UP000515860"/>
    </source>
</evidence>
<evidence type="ECO:0000256" key="8">
    <source>
        <dbReference type="ARBA" id="ARBA00023012"/>
    </source>
</evidence>
<keyword evidence="6 12" id="KW-0418">Kinase</keyword>
<dbReference type="PANTHER" id="PTHR45436">
    <property type="entry name" value="SENSOR HISTIDINE KINASE YKOH"/>
    <property type="match status" value="1"/>
</dbReference>
<dbReference type="Pfam" id="PF00512">
    <property type="entry name" value="HisKA"/>
    <property type="match status" value="1"/>
</dbReference>
<evidence type="ECO:0000256" key="3">
    <source>
        <dbReference type="ARBA" id="ARBA00022553"/>
    </source>
</evidence>
<dbReference type="CDD" id="cd00082">
    <property type="entry name" value="HisKA"/>
    <property type="match status" value="1"/>
</dbReference>
<dbReference type="PROSITE" id="PS50109">
    <property type="entry name" value="HIS_KIN"/>
    <property type="match status" value="1"/>
</dbReference>
<keyword evidence="7 10" id="KW-1133">Transmembrane helix</keyword>
<keyword evidence="5 10" id="KW-0812">Transmembrane</keyword>
<reference evidence="12 13" key="1">
    <citation type="submission" date="2020-08" db="EMBL/GenBank/DDBJ databases">
        <authorList>
            <person name="Liu C."/>
            <person name="Sun Q."/>
        </authorList>
    </citation>
    <scope>NUCLEOTIDE SEQUENCE [LARGE SCALE GENOMIC DNA]</scope>
    <source>
        <strain evidence="12 13">NSJ-29</strain>
    </source>
</reference>
<dbReference type="SUPFAM" id="SSF47384">
    <property type="entry name" value="Homodimeric domain of signal transducing histidine kinase"/>
    <property type="match status" value="1"/>
</dbReference>
<dbReference type="InterPro" id="IPR036890">
    <property type="entry name" value="HATPase_C_sf"/>
</dbReference>
<name>A0A7G9GDP8_9FIRM</name>
<evidence type="ECO:0000256" key="5">
    <source>
        <dbReference type="ARBA" id="ARBA00022692"/>
    </source>
</evidence>
<evidence type="ECO:0000256" key="2">
    <source>
        <dbReference type="ARBA" id="ARBA00012438"/>
    </source>
</evidence>
<feature type="coiled-coil region" evidence="9">
    <location>
        <begin position="211"/>
        <end position="238"/>
    </location>
</feature>
<accession>A0A7G9GDP8</accession>
<gene>
    <name evidence="12" type="ORF">H9Q79_01080</name>
</gene>
<dbReference type="InterPro" id="IPR036097">
    <property type="entry name" value="HisK_dim/P_sf"/>
</dbReference>
<dbReference type="InterPro" id="IPR003661">
    <property type="entry name" value="HisK_dim/P_dom"/>
</dbReference>
<feature type="transmembrane region" description="Helical" evidence="10">
    <location>
        <begin position="12"/>
        <end position="35"/>
    </location>
</feature>
<dbReference type="Gene3D" id="1.10.287.130">
    <property type="match status" value="1"/>
</dbReference>
<dbReference type="SMART" id="SM00388">
    <property type="entry name" value="HisKA"/>
    <property type="match status" value="1"/>
</dbReference>
<evidence type="ECO:0000256" key="1">
    <source>
        <dbReference type="ARBA" id="ARBA00000085"/>
    </source>
</evidence>
<dbReference type="InterPro" id="IPR003594">
    <property type="entry name" value="HATPase_dom"/>
</dbReference>
<protein>
    <recommendedName>
        <fullName evidence="2">histidine kinase</fullName>
        <ecNumber evidence="2">2.7.13.3</ecNumber>
    </recommendedName>
</protein>
<dbReference type="SUPFAM" id="SSF55874">
    <property type="entry name" value="ATPase domain of HSP90 chaperone/DNA topoisomerase II/histidine kinase"/>
    <property type="match status" value="1"/>
</dbReference>
<dbReference type="InterPro" id="IPR005467">
    <property type="entry name" value="His_kinase_dom"/>
</dbReference>
<dbReference type="GO" id="GO:0000155">
    <property type="term" value="F:phosphorelay sensor kinase activity"/>
    <property type="evidence" value="ECO:0007669"/>
    <property type="project" value="InterPro"/>
</dbReference>
<dbReference type="PANTHER" id="PTHR45436:SF5">
    <property type="entry name" value="SENSOR HISTIDINE KINASE TRCS"/>
    <property type="match status" value="1"/>
</dbReference>
<dbReference type="InterPro" id="IPR050428">
    <property type="entry name" value="TCS_sensor_his_kinase"/>
</dbReference>
<dbReference type="Proteomes" id="UP000515860">
    <property type="component" value="Chromosome"/>
</dbReference>
<keyword evidence="3" id="KW-0597">Phosphoprotein</keyword>
<dbReference type="EMBL" id="CP060635">
    <property type="protein sequence ID" value="QNM08930.1"/>
    <property type="molecule type" value="Genomic_DNA"/>
</dbReference>
<sequence>MKSTLKLIKRFCITLILAVVLLFLLNVVLLISVSYRQAANGSGWSAAEEVAAGLAKGENGEYALSQEGREVLQSGNAWAILIENGTGQVVWHSENLPGEVPLHYTVSDISQATRGYIADYPTTAGACGDDLVILGYPGTAYWKLMWNTFDYEMIASLPRTLLIFFMANCALVFLIYIAATSGVVRAVRPVLKGIEALPEGGEVYLREKGLLSDLATAINRASEKLRLQEKELKRRENARACWIAGVSHDIRTPLSMVMGYAEQLEENDALPEKERKKAGIIRMQSVRMKNLVNDLNLSSRLEYHMQPLRMEKVNLVAAVRQAVVDFMNLDLEGKFPVDWRTDERLAVCGAECDGELIRRAVANILMNSQVHNPGGCRITAEVRREGKEAVLHFEDDGAGVTDVQLERLRGTAGCLAENRLHGLGLRIVSQIAVAHQGTVSFSHGSRGGFAVEMRFLLYPAAVL</sequence>
<evidence type="ECO:0000259" key="11">
    <source>
        <dbReference type="PROSITE" id="PS50109"/>
    </source>
</evidence>
<dbReference type="EC" id="2.7.13.3" evidence="2"/>